<feature type="domain" description="Aldehyde dehydrogenase" evidence="2">
    <location>
        <begin position="16"/>
        <end position="104"/>
    </location>
</feature>
<dbReference type="Proteomes" id="UP000198668">
    <property type="component" value="Unassembled WGS sequence"/>
</dbReference>
<reference evidence="3 4" key="1">
    <citation type="submission" date="2016-10" db="EMBL/GenBank/DDBJ databases">
        <authorList>
            <person name="de Groot N.N."/>
        </authorList>
    </citation>
    <scope>NUCLEOTIDE SEQUENCE [LARGE SCALE GENOMIC DNA]</scope>
    <source>
        <strain evidence="3 4">DSM 27630</strain>
    </source>
</reference>
<dbReference type="Gene3D" id="3.40.605.10">
    <property type="entry name" value="Aldehyde Dehydrogenase, Chain A, domain 1"/>
    <property type="match status" value="1"/>
</dbReference>
<accession>A0A1I3B3V5</accession>
<protein>
    <submittedName>
        <fullName evidence="3">Aldehyde dehydrogenase family protein</fullName>
    </submittedName>
</protein>
<dbReference type="PANTHER" id="PTHR11699">
    <property type="entry name" value="ALDEHYDE DEHYDROGENASE-RELATED"/>
    <property type="match status" value="1"/>
</dbReference>
<name>A0A1I3B3V5_9LACT</name>
<dbReference type="InterPro" id="IPR015590">
    <property type="entry name" value="Aldehyde_DH_dom"/>
</dbReference>
<dbReference type="AlphaFoldDB" id="A0A1I3B3V5"/>
<evidence type="ECO:0000256" key="1">
    <source>
        <dbReference type="ARBA" id="ARBA00023002"/>
    </source>
</evidence>
<evidence type="ECO:0000313" key="3">
    <source>
        <dbReference type="EMBL" id="SFH56629.1"/>
    </source>
</evidence>
<keyword evidence="4" id="KW-1185">Reference proteome</keyword>
<keyword evidence="1" id="KW-0560">Oxidoreductase</keyword>
<dbReference type="EMBL" id="FOQE01000003">
    <property type="protein sequence ID" value="SFH56629.1"/>
    <property type="molecule type" value="Genomic_DNA"/>
</dbReference>
<dbReference type="InterPro" id="IPR016161">
    <property type="entry name" value="Ald_DH/histidinol_DH"/>
</dbReference>
<dbReference type="InterPro" id="IPR016162">
    <property type="entry name" value="Ald_DH_N"/>
</dbReference>
<organism evidence="3 4">
    <name type="scientific">Pisciglobus halotolerans</name>
    <dbReference type="NCBI Taxonomy" id="745365"/>
    <lineage>
        <taxon>Bacteria</taxon>
        <taxon>Bacillati</taxon>
        <taxon>Bacillota</taxon>
        <taxon>Bacilli</taxon>
        <taxon>Lactobacillales</taxon>
        <taxon>Carnobacteriaceae</taxon>
    </lineage>
</organism>
<sequence>MNIDSKKYKMYIDGEFIDSSSGETFDNINPLTGKVINSVPKATAEDVERALDAARTAQKNWKKVPSNERGDYLFKIADAILEHADEFAQIISEEVGKVLAQAKRRS</sequence>
<dbReference type="SUPFAM" id="SSF53720">
    <property type="entry name" value="ALDH-like"/>
    <property type="match status" value="1"/>
</dbReference>
<gene>
    <name evidence="3" type="ORF">SAMN04489868_10382</name>
</gene>
<dbReference type="GO" id="GO:0016491">
    <property type="term" value="F:oxidoreductase activity"/>
    <property type="evidence" value="ECO:0007669"/>
    <property type="project" value="UniProtKB-KW"/>
</dbReference>
<evidence type="ECO:0000313" key="4">
    <source>
        <dbReference type="Proteomes" id="UP000198668"/>
    </source>
</evidence>
<dbReference type="Pfam" id="PF00171">
    <property type="entry name" value="Aldedh"/>
    <property type="match status" value="1"/>
</dbReference>
<evidence type="ECO:0000259" key="2">
    <source>
        <dbReference type="Pfam" id="PF00171"/>
    </source>
</evidence>
<proteinExistence type="predicted"/>